<dbReference type="EMBL" id="VOSK01000467">
    <property type="protein sequence ID" value="MPR30862.1"/>
    <property type="molecule type" value="Genomic_DNA"/>
</dbReference>
<dbReference type="AlphaFoldDB" id="A0A5N7MV54"/>
<name>A0A5N7MV54_9HYPH</name>
<comment type="caution">
    <text evidence="2">The sequence shown here is derived from an EMBL/GenBank/DDBJ whole genome shotgun (WGS) entry which is preliminary data.</text>
</comment>
<keyword evidence="3" id="KW-1185">Reference proteome</keyword>
<feature type="region of interest" description="Disordered" evidence="1">
    <location>
        <begin position="1"/>
        <end position="27"/>
    </location>
</feature>
<evidence type="ECO:0000256" key="1">
    <source>
        <dbReference type="SAM" id="MobiDB-lite"/>
    </source>
</evidence>
<organism evidence="2 3">
    <name type="scientific">Microvirga tunisiensis</name>
    <dbReference type="NCBI Taxonomy" id="2108360"/>
    <lineage>
        <taxon>Bacteria</taxon>
        <taxon>Pseudomonadati</taxon>
        <taxon>Pseudomonadota</taxon>
        <taxon>Alphaproteobacteria</taxon>
        <taxon>Hyphomicrobiales</taxon>
        <taxon>Methylobacteriaceae</taxon>
        <taxon>Microvirga</taxon>
    </lineage>
</organism>
<proteinExistence type="predicted"/>
<dbReference type="RefSeq" id="WP_152717844.1">
    <property type="nucleotide sequence ID" value="NZ_VOSJ01000497.1"/>
</dbReference>
<dbReference type="OrthoDB" id="9807157at2"/>
<protein>
    <submittedName>
        <fullName evidence="2">Uncharacterized protein</fullName>
    </submittedName>
</protein>
<dbReference type="Proteomes" id="UP000403266">
    <property type="component" value="Unassembled WGS sequence"/>
</dbReference>
<sequence length="103" mass="11465">MSQTDWHHLSGVSAPRLHTPAPSTRPLRNTAAVIEHAEPHFRQPRDDGSMDVYGRSGNGRTIRLACGDHAGHDIVDFIRCSYLGLDNHPDVIALPVFLLEEHH</sequence>
<reference evidence="2 3" key="1">
    <citation type="journal article" date="2019" name="Syst. Appl. Microbiol.">
        <title>Microvirga tunisiensis sp. nov., a root nodule symbiotic bacterium isolated from Lupinus micranthus and L. luteus grown in Northern Tunisia.</title>
        <authorList>
            <person name="Msaddak A."/>
            <person name="Rejili M."/>
            <person name="Duran D."/>
            <person name="Mars M."/>
            <person name="Palacios J.M."/>
            <person name="Ruiz-Argueso T."/>
            <person name="Rey L."/>
            <person name="Imperial J."/>
        </authorList>
    </citation>
    <scope>NUCLEOTIDE SEQUENCE [LARGE SCALE GENOMIC DNA]</scope>
    <source>
        <strain evidence="2 3">Lmie10</strain>
    </source>
</reference>
<gene>
    <name evidence="2" type="ORF">FS320_39425</name>
</gene>
<evidence type="ECO:0000313" key="2">
    <source>
        <dbReference type="EMBL" id="MPR30862.1"/>
    </source>
</evidence>
<accession>A0A5N7MV54</accession>
<evidence type="ECO:0000313" key="3">
    <source>
        <dbReference type="Proteomes" id="UP000403266"/>
    </source>
</evidence>